<accession>A0A177WTT3</accession>
<dbReference type="OrthoDB" id="76215at2759"/>
<feature type="region of interest" description="Disordered" evidence="1">
    <location>
        <begin position="139"/>
        <end position="162"/>
    </location>
</feature>
<protein>
    <recommendedName>
        <fullName evidence="2">Myb/SANT-like domain-containing protein</fullName>
    </recommendedName>
</protein>
<organism evidence="3 4">
    <name type="scientific">Batrachochytrium dendrobatidis (strain JEL423)</name>
    <dbReference type="NCBI Taxonomy" id="403673"/>
    <lineage>
        <taxon>Eukaryota</taxon>
        <taxon>Fungi</taxon>
        <taxon>Fungi incertae sedis</taxon>
        <taxon>Chytridiomycota</taxon>
        <taxon>Chytridiomycota incertae sedis</taxon>
        <taxon>Chytridiomycetes</taxon>
        <taxon>Rhizophydiales</taxon>
        <taxon>Rhizophydiales incertae sedis</taxon>
        <taxon>Batrachochytrium</taxon>
    </lineage>
</organism>
<gene>
    <name evidence="3" type="ORF">BDEG_26203</name>
</gene>
<evidence type="ECO:0000313" key="4">
    <source>
        <dbReference type="Proteomes" id="UP000077115"/>
    </source>
</evidence>
<dbReference type="InterPro" id="IPR024752">
    <property type="entry name" value="Myb/SANT-like_dom"/>
</dbReference>
<dbReference type="EMBL" id="DS022308">
    <property type="protein sequence ID" value="OAJ42791.1"/>
    <property type="molecule type" value="Genomic_DNA"/>
</dbReference>
<dbReference type="Pfam" id="PF12776">
    <property type="entry name" value="Myb_DNA-bind_3"/>
    <property type="match status" value="1"/>
</dbReference>
<dbReference type="VEuPathDB" id="FungiDB:BDEG_26203"/>
<evidence type="ECO:0000313" key="3">
    <source>
        <dbReference type="EMBL" id="OAJ42791.1"/>
    </source>
</evidence>
<dbReference type="eggNOG" id="ENOG502RRE4">
    <property type="taxonomic scope" value="Eukaryota"/>
</dbReference>
<dbReference type="AlphaFoldDB" id="A0A177WTT3"/>
<feature type="compositionally biased region" description="Polar residues" evidence="1">
    <location>
        <begin position="139"/>
        <end position="153"/>
    </location>
</feature>
<feature type="compositionally biased region" description="Polar residues" evidence="1">
    <location>
        <begin position="226"/>
        <end position="244"/>
    </location>
</feature>
<dbReference type="STRING" id="403673.A0A177WTT3"/>
<feature type="region of interest" description="Disordered" evidence="1">
    <location>
        <begin position="188"/>
        <end position="251"/>
    </location>
</feature>
<sequence>MKINSVASWTDENKSALASVAKAEHIMKMATGAGGFKKEGWVMIVDEFNKLTGNNYDYGQLKNQFNALRAKYKLLRAIKDNSNFGWDEESKLPTASDQVWADFISVYPRAADLRTHPLYCYDDLHVIFADVKLPDNLASSSPTPSIAGSQQPTPYHHSPDLMVSDAGDKVLASPLMLKSTPKAAQIPSQIVTPAGLPSAATKTTSKRRLESTSSSKSHTHAAVEQSARNPTSNGSIQDQENNPDLNDHDTYFNKHKRHQFTSSLVNALLELAQKSGSISESLNSDSSPQKPSELQQAIISFEKAFQTEVDALTRCTFIQHLREENAAEMYNAMLPDTRRAYVMSVCDLQLPLKSIRIDSFSKRIAN</sequence>
<dbReference type="InterPro" id="IPR045026">
    <property type="entry name" value="LIMYB"/>
</dbReference>
<dbReference type="PANTHER" id="PTHR47584:SF14">
    <property type="entry name" value="L10-INTERACTING MYB DOMAIN-CONTAINING PROTEIN-LIKE"/>
    <property type="match status" value="1"/>
</dbReference>
<dbReference type="Proteomes" id="UP000077115">
    <property type="component" value="Unassembled WGS sequence"/>
</dbReference>
<reference evidence="3 4" key="2">
    <citation type="submission" date="2016-05" db="EMBL/GenBank/DDBJ databases">
        <title>Lineage-specific infection strategies underlie the spectrum of fungal disease in amphibians.</title>
        <authorList>
            <person name="Cuomo C.A."/>
            <person name="Farrer R.A."/>
            <person name="James T."/>
            <person name="Longcore J."/>
            <person name="Birren B."/>
        </authorList>
    </citation>
    <scope>NUCLEOTIDE SEQUENCE [LARGE SCALE GENOMIC DNA]</scope>
    <source>
        <strain evidence="3 4">JEL423</strain>
    </source>
</reference>
<evidence type="ECO:0000259" key="2">
    <source>
        <dbReference type="Pfam" id="PF12776"/>
    </source>
</evidence>
<feature type="domain" description="Myb/SANT-like" evidence="2">
    <location>
        <begin position="9"/>
        <end position="102"/>
    </location>
</feature>
<name>A0A177WTT3_BATDL</name>
<proteinExistence type="predicted"/>
<evidence type="ECO:0000256" key="1">
    <source>
        <dbReference type="SAM" id="MobiDB-lite"/>
    </source>
</evidence>
<reference evidence="3 4" key="1">
    <citation type="submission" date="2006-10" db="EMBL/GenBank/DDBJ databases">
        <title>The Genome Sequence of Batrachochytrium dendrobatidis JEL423.</title>
        <authorList>
            <consortium name="The Broad Institute Genome Sequencing Platform"/>
            <person name="Birren B."/>
            <person name="Lander E."/>
            <person name="Galagan J."/>
            <person name="Cuomo C."/>
            <person name="Devon K."/>
            <person name="Jaffe D."/>
            <person name="Butler J."/>
            <person name="Alvarez P."/>
            <person name="Gnerre S."/>
            <person name="Grabherr M."/>
            <person name="Kleber M."/>
            <person name="Mauceli E."/>
            <person name="Brockman W."/>
            <person name="Young S."/>
            <person name="LaButti K."/>
            <person name="Sykes S."/>
            <person name="DeCaprio D."/>
            <person name="Crawford M."/>
            <person name="Koehrsen M."/>
            <person name="Engels R."/>
            <person name="Montgomery P."/>
            <person name="Pearson M."/>
            <person name="Howarth C."/>
            <person name="Larson L."/>
            <person name="White J."/>
            <person name="O'Leary S."/>
            <person name="Kodira C."/>
            <person name="Zeng Q."/>
            <person name="Yandava C."/>
            <person name="Alvarado L."/>
            <person name="Longcore J."/>
            <person name="James T."/>
        </authorList>
    </citation>
    <scope>NUCLEOTIDE SEQUENCE [LARGE SCALE GENOMIC DNA]</scope>
    <source>
        <strain evidence="3 4">JEL423</strain>
    </source>
</reference>
<dbReference type="PANTHER" id="PTHR47584">
    <property type="match status" value="1"/>
</dbReference>